<keyword evidence="1" id="KW-1185">Reference proteome</keyword>
<proteinExistence type="predicted"/>
<sequence length="112" mass="13141">MAQMFEREDKSNGSVQFLLKESSKYQKGQYAIQLSFYKGKVYLHLQDNNNGRQMSLPEEIFDCLYEQYFTIHKAVDDVKKENQGPPSPQLLVMTQRKRKRVVDLALEGEDDF</sequence>
<accession>A0A8B8AZU8</accession>
<dbReference type="AlphaFoldDB" id="A0A8B8AZU8"/>
<evidence type="ECO:0000313" key="1">
    <source>
        <dbReference type="Proteomes" id="UP000694844"/>
    </source>
</evidence>
<organism evidence="1 2">
    <name type="scientific">Crassostrea virginica</name>
    <name type="common">Eastern oyster</name>
    <dbReference type="NCBI Taxonomy" id="6565"/>
    <lineage>
        <taxon>Eukaryota</taxon>
        <taxon>Metazoa</taxon>
        <taxon>Spiralia</taxon>
        <taxon>Lophotrochozoa</taxon>
        <taxon>Mollusca</taxon>
        <taxon>Bivalvia</taxon>
        <taxon>Autobranchia</taxon>
        <taxon>Pteriomorphia</taxon>
        <taxon>Ostreida</taxon>
        <taxon>Ostreoidea</taxon>
        <taxon>Ostreidae</taxon>
        <taxon>Crassostrea</taxon>
    </lineage>
</organism>
<evidence type="ECO:0000313" key="2">
    <source>
        <dbReference type="RefSeq" id="XP_022296687.1"/>
    </source>
</evidence>
<dbReference type="Proteomes" id="UP000694844">
    <property type="component" value="Chromosome 8"/>
</dbReference>
<dbReference type="KEGG" id="cvn:111106338"/>
<dbReference type="OrthoDB" id="6112136at2759"/>
<name>A0A8B8AZU8_CRAVI</name>
<dbReference type="GeneID" id="111106338"/>
<protein>
    <submittedName>
        <fullName evidence="2">Uncharacterized protein LOC111106338</fullName>
    </submittedName>
</protein>
<reference evidence="2" key="1">
    <citation type="submission" date="2025-08" db="UniProtKB">
        <authorList>
            <consortium name="RefSeq"/>
        </authorList>
    </citation>
    <scope>IDENTIFICATION</scope>
    <source>
        <tissue evidence="2">Whole sample</tissue>
    </source>
</reference>
<gene>
    <name evidence="2" type="primary">LOC111106338</name>
</gene>
<dbReference type="RefSeq" id="XP_022296687.1">
    <property type="nucleotide sequence ID" value="XM_022440979.1"/>
</dbReference>